<dbReference type="InterPro" id="IPR013785">
    <property type="entry name" value="Aldolase_TIM"/>
</dbReference>
<dbReference type="GO" id="GO:0047444">
    <property type="term" value="F:N-acylneuraminate-9-phosphate synthase activity"/>
    <property type="evidence" value="ECO:0007669"/>
    <property type="project" value="TreeGrafter"/>
</dbReference>
<dbReference type="InterPro" id="IPR036732">
    <property type="entry name" value="AFP_Neu5c_C_sf"/>
</dbReference>
<dbReference type="GO" id="GO:0050462">
    <property type="term" value="F:N-acetylneuraminate synthase activity"/>
    <property type="evidence" value="ECO:0007669"/>
    <property type="project" value="UniProtKB-EC"/>
</dbReference>
<dbReference type="Gene3D" id="3.90.1210.10">
    <property type="entry name" value="Antifreeze-like/N-acetylneuraminic acid synthase C-terminal domain"/>
    <property type="match status" value="1"/>
</dbReference>
<dbReference type="SUPFAM" id="SSF51269">
    <property type="entry name" value="AFP III-like domain"/>
    <property type="match status" value="1"/>
</dbReference>
<dbReference type="Pfam" id="PF03102">
    <property type="entry name" value="NeuB"/>
    <property type="match status" value="1"/>
</dbReference>
<dbReference type="EMBL" id="UOFV01000145">
    <property type="protein sequence ID" value="VAW98560.1"/>
    <property type="molecule type" value="Genomic_DNA"/>
</dbReference>
<dbReference type="InterPro" id="IPR020007">
    <property type="entry name" value="NeuB/NeuA"/>
</dbReference>
<name>A0A3B1AAD1_9ZZZZ</name>
<dbReference type="PANTHER" id="PTHR42966">
    <property type="entry name" value="N-ACETYLNEURAMINATE SYNTHASE"/>
    <property type="match status" value="1"/>
</dbReference>
<sequence>MSDAVYVIAEAGVNHNGDLDRALAMVDAAAEAGADAVKFQTFNPEALASRHAAQADYQVRNEGGSRDAPGSQLAMLKRLALSFDHHHALLARCKEQNIAFLSAPFDPDSARFLIDDMALPRLKLGSGELTNGPLLLQISKAGRSLILSTGMATLAEIREALGVLAFGFLQNKTPPSRPAFNDAFCNQQGQALLKKHVALLHCTTEYPCPPDQVNLRAMDTLTETFGLPVGYSDHTLGIHVSLAAVARGAHIIEKHFTLGRQLPGPDHLASLEPRELKTMIDGIRDLSLALGSANKVPGPAEQTNMVAARKSLIASQAISRGEHFTADNVTIKRPGNGRSPMDYWEVLGQTARQNYDADEVIQ</sequence>
<accession>A0A3B1AAD1</accession>
<protein>
    <submittedName>
        <fullName evidence="2">N-acetylneuraminate synthase</fullName>
        <ecNumber evidence="2">2.5.1.56</ecNumber>
    </submittedName>
</protein>
<dbReference type="InterPro" id="IPR057736">
    <property type="entry name" value="SAF_PseI/NeuA/NeuB"/>
</dbReference>
<dbReference type="PANTHER" id="PTHR42966:SF1">
    <property type="entry name" value="SIALIC ACID SYNTHASE"/>
    <property type="match status" value="1"/>
</dbReference>
<dbReference type="SUPFAM" id="SSF51569">
    <property type="entry name" value="Aldolase"/>
    <property type="match status" value="1"/>
</dbReference>
<feature type="domain" description="AFP-like" evidence="1">
    <location>
        <begin position="311"/>
        <end position="362"/>
    </location>
</feature>
<keyword evidence="2" id="KW-0808">Transferase</keyword>
<dbReference type="AlphaFoldDB" id="A0A3B1AAD1"/>
<evidence type="ECO:0000259" key="1">
    <source>
        <dbReference type="PROSITE" id="PS50844"/>
    </source>
</evidence>
<dbReference type="EC" id="2.5.1.56" evidence="2"/>
<evidence type="ECO:0000313" key="2">
    <source>
        <dbReference type="EMBL" id="VAW98560.1"/>
    </source>
</evidence>
<gene>
    <name evidence="2" type="ORF">MNBD_GAMMA19-984</name>
</gene>
<dbReference type="InterPro" id="IPR013974">
    <property type="entry name" value="SAF"/>
</dbReference>
<dbReference type="InterPro" id="IPR013132">
    <property type="entry name" value="PseI/NeuA/B-like_N"/>
</dbReference>
<dbReference type="InterPro" id="IPR051690">
    <property type="entry name" value="PseI-like"/>
</dbReference>
<dbReference type="Gene3D" id="3.20.20.70">
    <property type="entry name" value="Aldolase class I"/>
    <property type="match status" value="1"/>
</dbReference>
<organism evidence="2">
    <name type="scientific">hydrothermal vent metagenome</name>
    <dbReference type="NCBI Taxonomy" id="652676"/>
    <lineage>
        <taxon>unclassified sequences</taxon>
        <taxon>metagenomes</taxon>
        <taxon>ecological metagenomes</taxon>
    </lineage>
</organism>
<dbReference type="CDD" id="cd11615">
    <property type="entry name" value="SAF_NeuB_like"/>
    <property type="match status" value="1"/>
</dbReference>
<reference evidence="2" key="1">
    <citation type="submission" date="2018-06" db="EMBL/GenBank/DDBJ databases">
        <authorList>
            <person name="Zhirakovskaya E."/>
        </authorList>
    </citation>
    <scope>NUCLEOTIDE SEQUENCE</scope>
</reference>
<proteinExistence type="predicted"/>
<dbReference type="GO" id="GO:0016051">
    <property type="term" value="P:carbohydrate biosynthetic process"/>
    <property type="evidence" value="ECO:0007669"/>
    <property type="project" value="InterPro"/>
</dbReference>
<dbReference type="InterPro" id="IPR006190">
    <property type="entry name" value="SAF_AFP_Neu5Ac"/>
</dbReference>
<dbReference type="Pfam" id="PF08666">
    <property type="entry name" value="SAF"/>
    <property type="match status" value="1"/>
</dbReference>
<dbReference type="NCBIfam" id="TIGR03569">
    <property type="entry name" value="NeuB_NnaB"/>
    <property type="match status" value="1"/>
</dbReference>
<dbReference type="PROSITE" id="PS50844">
    <property type="entry name" value="AFP_LIKE"/>
    <property type="match status" value="1"/>
</dbReference>